<keyword evidence="3" id="KW-1185">Reference proteome</keyword>
<dbReference type="AlphaFoldDB" id="A0A066WL19"/>
<keyword evidence="1" id="KW-0175">Coiled coil</keyword>
<proteinExistence type="predicted"/>
<dbReference type="eggNOG" id="COG5295">
    <property type="taxonomic scope" value="Bacteria"/>
</dbReference>
<gene>
    <name evidence="2" type="ORF">FEM21_22260</name>
</gene>
<organism evidence="2 3">
    <name type="scientific">Flavobacterium seoulense</name>
    <dbReference type="NCBI Taxonomy" id="1492738"/>
    <lineage>
        <taxon>Bacteria</taxon>
        <taxon>Pseudomonadati</taxon>
        <taxon>Bacteroidota</taxon>
        <taxon>Flavobacteriia</taxon>
        <taxon>Flavobacteriales</taxon>
        <taxon>Flavobacteriaceae</taxon>
        <taxon>Flavobacterium</taxon>
    </lineage>
</organism>
<dbReference type="PATRIC" id="fig|1492738.3.peg.2214"/>
<sequence length="318" mass="36229">MSIKLLDNYTNGGLTNYGTILEIYGLYAHQTSQLYFGGWDNYKIRYREAFYGQNTWNDWITMLDSKNDVESSGNLKLTGNANSYILNGNLGVGTNTPNNKLDVNGKAHIYNFPLIVGNDFPSDQPYRFAMFYDNTMSGNSKYINFGKNNTIYNCGELAFNHVSDNSSENFISFGVYGKGAMYIKADDRIGIGNSSPKNALDVNGTIHSKEVKVDMTGWSDFVFKKEYNLPTLEEVEKHIKENGHLENIPSEKEVLENGINLGEMNAKLLQKIEELTLYMIEQERKNQNQSDEINFLKKENQLFQSLLKRVEKLENTSK</sequence>
<name>A0A066WL19_9FLAO</name>
<evidence type="ECO:0000313" key="3">
    <source>
        <dbReference type="Proteomes" id="UP000027064"/>
    </source>
</evidence>
<feature type="coiled-coil region" evidence="1">
    <location>
        <begin position="265"/>
        <end position="316"/>
    </location>
</feature>
<evidence type="ECO:0000256" key="1">
    <source>
        <dbReference type="SAM" id="Coils"/>
    </source>
</evidence>
<protein>
    <submittedName>
        <fullName evidence="2">Uncharacterized protein</fullName>
    </submittedName>
</protein>
<dbReference type="Proteomes" id="UP000027064">
    <property type="component" value="Unassembled WGS sequence"/>
</dbReference>
<dbReference type="STRING" id="1492738.FEM21_22260"/>
<evidence type="ECO:0000313" key="2">
    <source>
        <dbReference type="EMBL" id="KDN54712.1"/>
    </source>
</evidence>
<dbReference type="EMBL" id="JNCA01000020">
    <property type="protein sequence ID" value="KDN54712.1"/>
    <property type="molecule type" value="Genomic_DNA"/>
</dbReference>
<reference evidence="2 3" key="1">
    <citation type="submission" date="2014-05" db="EMBL/GenBank/DDBJ databases">
        <title>Genome Sequence of Flavobacterium sp. EM1321.</title>
        <authorList>
            <person name="Shin S.-K."/>
            <person name="Yi H."/>
        </authorList>
    </citation>
    <scope>NUCLEOTIDE SEQUENCE [LARGE SCALE GENOMIC DNA]</scope>
    <source>
        <strain evidence="2 3">EM1321</strain>
    </source>
</reference>
<comment type="caution">
    <text evidence="2">The sequence shown here is derived from an EMBL/GenBank/DDBJ whole genome shotgun (WGS) entry which is preliminary data.</text>
</comment>
<accession>A0A066WL19</accession>